<dbReference type="InterPro" id="IPR003594">
    <property type="entry name" value="HATPase_dom"/>
</dbReference>
<keyword evidence="3" id="KW-0597">Phosphoprotein</keyword>
<feature type="domain" description="Signal transduction histidine kinase subgroup 3 dimerisation and phosphoacceptor" evidence="11">
    <location>
        <begin position="69"/>
        <end position="135"/>
    </location>
</feature>
<feature type="transmembrane region" description="Helical" evidence="9">
    <location>
        <begin position="12"/>
        <end position="35"/>
    </location>
</feature>
<dbReference type="GO" id="GO:0046983">
    <property type="term" value="F:protein dimerization activity"/>
    <property type="evidence" value="ECO:0007669"/>
    <property type="project" value="InterPro"/>
</dbReference>
<keyword evidence="5" id="KW-0547">Nucleotide-binding</keyword>
<dbReference type="PANTHER" id="PTHR24421">
    <property type="entry name" value="NITRATE/NITRITE SENSOR PROTEIN NARX-RELATED"/>
    <property type="match status" value="1"/>
</dbReference>
<evidence type="ECO:0000256" key="4">
    <source>
        <dbReference type="ARBA" id="ARBA00022679"/>
    </source>
</evidence>
<keyword evidence="7" id="KW-0067">ATP-binding</keyword>
<comment type="catalytic activity">
    <reaction evidence="1">
        <text>ATP + protein L-histidine = ADP + protein N-phospho-L-histidine.</text>
        <dbReference type="EC" id="2.7.13.3"/>
    </reaction>
</comment>
<keyword evidence="9" id="KW-1133">Transmembrane helix</keyword>
<evidence type="ECO:0000256" key="7">
    <source>
        <dbReference type="ARBA" id="ARBA00022840"/>
    </source>
</evidence>
<dbReference type="GO" id="GO:0005524">
    <property type="term" value="F:ATP binding"/>
    <property type="evidence" value="ECO:0007669"/>
    <property type="project" value="UniProtKB-KW"/>
</dbReference>
<keyword evidence="6 12" id="KW-0418">Kinase</keyword>
<dbReference type="OrthoDB" id="9778366at2"/>
<evidence type="ECO:0000256" key="1">
    <source>
        <dbReference type="ARBA" id="ARBA00000085"/>
    </source>
</evidence>
<protein>
    <recommendedName>
        <fullName evidence="2">histidine kinase</fullName>
        <ecNumber evidence="2">2.7.13.3</ecNumber>
    </recommendedName>
</protein>
<gene>
    <name evidence="12" type="ORF">E4635_14475</name>
</gene>
<organism evidence="12 13">
    <name type="scientific">Flavobacterium humi</name>
    <dbReference type="NCBI Taxonomy" id="2562683"/>
    <lineage>
        <taxon>Bacteria</taxon>
        <taxon>Pseudomonadati</taxon>
        <taxon>Bacteroidota</taxon>
        <taxon>Flavobacteriia</taxon>
        <taxon>Flavobacteriales</taxon>
        <taxon>Flavobacteriaceae</taxon>
        <taxon>Flavobacterium</taxon>
    </lineage>
</organism>
<reference evidence="12 13" key="1">
    <citation type="submission" date="2019-04" db="EMBL/GenBank/DDBJ databases">
        <title>Flavobacterium sp. strain DS2-A Genome sequencing and assembly.</title>
        <authorList>
            <person name="Kim I."/>
        </authorList>
    </citation>
    <scope>NUCLEOTIDE SEQUENCE [LARGE SCALE GENOMIC DNA]</scope>
    <source>
        <strain evidence="12 13">DS2-A</strain>
    </source>
</reference>
<evidence type="ECO:0000313" key="13">
    <source>
        <dbReference type="Proteomes" id="UP000297407"/>
    </source>
</evidence>
<proteinExistence type="predicted"/>
<feature type="domain" description="Histidine kinase/HSP90-like ATPase" evidence="10">
    <location>
        <begin position="177"/>
        <end position="262"/>
    </location>
</feature>
<dbReference type="InterPro" id="IPR036890">
    <property type="entry name" value="HATPase_C_sf"/>
</dbReference>
<dbReference type="Proteomes" id="UP000297407">
    <property type="component" value="Unassembled WGS sequence"/>
</dbReference>
<dbReference type="InterPro" id="IPR050482">
    <property type="entry name" value="Sensor_HK_TwoCompSys"/>
</dbReference>
<dbReference type="SUPFAM" id="SSF55874">
    <property type="entry name" value="ATPase domain of HSP90 chaperone/DNA topoisomerase II/histidine kinase"/>
    <property type="match status" value="1"/>
</dbReference>
<evidence type="ECO:0000256" key="8">
    <source>
        <dbReference type="ARBA" id="ARBA00023012"/>
    </source>
</evidence>
<sequence>MTERAIPENELISVIIYTCIGFLLMSLVLVLFFYFSRKKIVKSTLEKKNLELQYQKDLLQATILTQEDERKRIARDLHDDISSKLNVVSLNSYLLAASELTQKEVVEITSNIINLTAKALENSRRIAHDLLPPTLDNFGLHAGVEELCMEFSSSKSVVVNYENRIHFSNSENDRLLHVFRILQELMNNSLRHGKATVITILFEEKNGLRICKYSDNGIGFDVNSQGSKNGLGMKNIESRIAFLNGAISINSLLNKGVEVVFNF</sequence>
<dbReference type="RefSeq" id="WP_135527421.1">
    <property type="nucleotide sequence ID" value="NZ_SRLH01000009.1"/>
</dbReference>
<evidence type="ECO:0000259" key="11">
    <source>
        <dbReference type="Pfam" id="PF07730"/>
    </source>
</evidence>
<dbReference type="Pfam" id="PF07730">
    <property type="entry name" value="HisKA_3"/>
    <property type="match status" value="1"/>
</dbReference>
<dbReference type="CDD" id="cd16917">
    <property type="entry name" value="HATPase_UhpB-NarQ-NarX-like"/>
    <property type="match status" value="1"/>
</dbReference>
<dbReference type="GO" id="GO:0000155">
    <property type="term" value="F:phosphorelay sensor kinase activity"/>
    <property type="evidence" value="ECO:0007669"/>
    <property type="project" value="InterPro"/>
</dbReference>
<dbReference type="GO" id="GO:0016020">
    <property type="term" value="C:membrane"/>
    <property type="evidence" value="ECO:0007669"/>
    <property type="project" value="InterPro"/>
</dbReference>
<keyword evidence="13" id="KW-1185">Reference proteome</keyword>
<dbReference type="AlphaFoldDB" id="A0A4Z0L340"/>
<keyword evidence="8" id="KW-0902">Two-component regulatory system</keyword>
<evidence type="ECO:0000256" key="5">
    <source>
        <dbReference type="ARBA" id="ARBA00022741"/>
    </source>
</evidence>
<accession>A0A4Z0L340</accession>
<dbReference type="EMBL" id="SRLH01000009">
    <property type="protein sequence ID" value="TGD56648.1"/>
    <property type="molecule type" value="Genomic_DNA"/>
</dbReference>
<evidence type="ECO:0000256" key="9">
    <source>
        <dbReference type="SAM" id="Phobius"/>
    </source>
</evidence>
<name>A0A4Z0L340_9FLAO</name>
<evidence type="ECO:0000313" key="12">
    <source>
        <dbReference type="EMBL" id="TGD56648.1"/>
    </source>
</evidence>
<dbReference type="Gene3D" id="3.30.565.10">
    <property type="entry name" value="Histidine kinase-like ATPase, C-terminal domain"/>
    <property type="match status" value="1"/>
</dbReference>
<dbReference type="PANTHER" id="PTHR24421:SF10">
    <property type="entry name" value="NITRATE_NITRITE SENSOR PROTEIN NARQ"/>
    <property type="match status" value="1"/>
</dbReference>
<comment type="caution">
    <text evidence="12">The sequence shown here is derived from an EMBL/GenBank/DDBJ whole genome shotgun (WGS) entry which is preliminary data.</text>
</comment>
<dbReference type="Gene3D" id="1.20.5.1930">
    <property type="match status" value="1"/>
</dbReference>
<keyword evidence="9" id="KW-0472">Membrane</keyword>
<keyword evidence="4" id="KW-0808">Transferase</keyword>
<evidence type="ECO:0000256" key="3">
    <source>
        <dbReference type="ARBA" id="ARBA00022553"/>
    </source>
</evidence>
<evidence type="ECO:0000256" key="6">
    <source>
        <dbReference type="ARBA" id="ARBA00022777"/>
    </source>
</evidence>
<keyword evidence="9" id="KW-0812">Transmembrane</keyword>
<dbReference type="InterPro" id="IPR011712">
    <property type="entry name" value="Sig_transdc_His_kin_sub3_dim/P"/>
</dbReference>
<evidence type="ECO:0000256" key="2">
    <source>
        <dbReference type="ARBA" id="ARBA00012438"/>
    </source>
</evidence>
<dbReference type="Pfam" id="PF02518">
    <property type="entry name" value="HATPase_c"/>
    <property type="match status" value="1"/>
</dbReference>
<evidence type="ECO:0000259" key="10">
    <source>
        <dbReference type="Pfam" id="PF02518"/>
    </source>
</evidence>
<dbReference type="EC" id="2.7.13.3" evidence="2"/>